<dbReference type="EnsemblPlants" id="ORUFI01G24490.1">
    <property type="protein sequence ID" value="ORUFI01G24490.1"/>
    <property type="gene ID" value="ORUFI01G24490"/>
</dbReference>
<reference evidence="3" key="1">
    <citation type="submission" date="2013-06" db="EMBL/GenBank/DDBJ databases">
        <authorList>
            <person name="Zhao Q."/>
        </authorList>
    </citation>
    <scope>NUCLEOTIDE SEQUENCE</scope>
    <source>
        <strain evidence="3">cv. W1943</strain>
    </source>
</reference>
<evidence type="ECO:0000256" key="1">
    <source>
        <dbReference type="SAM" id="MobiDB-lite"/>
    </source>
</evidence>
<keyword evidence="3" id="KW-1185">Reference proteome</keyword>
<dbReference type="AlphaFoldDB" id="A0A0E0MYW8"/>
<dbReference type="HOGENOM" id="CLU_2007679_0_0_1"/>
<protein>
    <submittedName>
        <fullName evidence="2">Uncharacterized protein</fullName>
    </submittedName>
</protein>
<name>A0A0E0MYW8_ORYRU</name>
<feature type="region of interest" description="Disordered" evidence="1">
    <location>
        <begin position="1"/>
        <end position="25"/>
    </location>
</feature>
<dbReference type="Gramene" id="ORUFI01G24490.1">
    <property type="protein sequence ID" value="ORUFI01G24490.1"/>
    <property type="gene ID" value="ORUFI01G24490"/>
</dbReference>
<accession>A0A0E0MYW8</accession>
<evidence type="ECO:0000313" key="2">
    <source>
        <dbReference type="EnsemblPlants" id="ORUFI01G24490.1"/>
    </source>
</evidence>
<reference evidence="2" key="2">
    <citation type="submission" date="2015-06" db="UniProtKB">
        <authorList>
            <consortium name="EnsemblPlants"/>
        </authorList>
    </citation>
    <scope>IDENTIFICATION</scope>
</reference>
<sequence>MGGDAAEGERPRALRGVGEGKMRSRGRRRCRCCGVRINGEELTAVLGLVSKSTRNIVGRLILIQRLEGKKVTWKHQNSEIAISEDDLYRRTALLRMRLAAAHRRQLRTDSPAAASLAHPLQCRG</sequence>
<organism evidence="2 3">
    <name type="scientific">Oryza rufipogon</name>
    <name type="common">Brownbeard rice</name>
    <name type="synonym">Asian wild rice</name>
    <dbReference type="NCBI Taxonomy" id="4529"/>
    <lineage>
        <taxon>Eukaryota</taxon>
        <taxon>Viridiplantae</taxon>
        <taxon>Streptophyta</taxon>
        <taxon>Embryophyta</taxon>
        <taxon>Tracheophyta</taxon>
        <taxon>Spermatophyta</taxon>
        <taxon>Magnoliopsida</taxon>
        <taxon>Liliopsida</taxon>
        <taxon>Poales</taxon>
        <taxon>Poaceae</taxon>
        <taxon>BOP clade</taxon>
        <taxon>Oryzoideae</taxon>
        <taxon>Oryzeae</taxon>
        <taxon>Oryzinae</taxon>
        <taxon>Oryza</taxon>
    </lineage>
</organism>
<proteinExistence type="predicted"/>
<dbReference type="Proteomes" id="UP000008022">
    <property type="component" value="Unassembled WGS sequence"/>
</dbReference>
<evidence type="ECO:0000313" key="3">
    <source>
        <dbReference type="Proteomes" id="UP000008022"/>
    </source>
</evidence>
<feature type="compositionally biased region" description="Basic and acidic residues" evidence="1">
    <location>
        <begin position="7"/>
        <end position="22"/>
    </location>
</feature>